<proteinExistence type="predicted"/>
<protein>
    <recommendedName>
        <fullName evidence="4">Laminin N-terminal domain-containing protein</fullName>
    </recommendedName>
</protein>
<evidence type="ECO:0000256" key="1">
    <source>
        <dbReference type="ARBA" id="ARBA00023157"/>
    </source>
</evidence>
<evidence type="ECO:0000256" key="3">
    <source>
        <dbReference type="SAM" id="SignalP"/>
    </source>
</evidence>
<organism evidence="5 6">
    <name type="scientific">Cyanistes caeruleus</name>
    <name type="common">Eurasian blue tit</name>
    <name type="synonym">Parus caeruleus</name>
    <dbReference type="NCBI Taxonomy" id="156563"/>
    <lineage>
        <taxon>Eukaryota</taxon>
        <taxon>Metazoa</taxon>
        <taxon>Chordata</taxon>
        <taxon>Craniata</taxon>
        <taxon>Vertebrata</taxon>
        <taxon>Euteleostomi</taxon>
        <taxon>Archelosauria</taxon>
        <taxon>Archosauria</taxon>
        <taxon>Dinosauria</taxon>
        <taxon>Saurischia</taxon>
        <taxon>Theropoda</taxon>
        <taxon>Coelurosauria</taxon>
        <taxon>Aves</taxon>
        <taxon>Neognathae</taxon>
        <taxon>Neoaves</taxon>
        <taxon>Telluraves</taxon>
        <taxon>Australaves</taxon>
        <taxon>Passeriformes</taxon>
        <taxon>Paridae</taxon>
        <taxon>Cyanistes</taxon>
    </lineage>
</organism>
<name>A0A8C0TZ38_CYACU</name>
<evidence type="ECO:0000256" key="2">
    <source>
        <dbReference type="ARBA" id="ARBA00023292"/>
    </source>
</evidence>
<feature type="signal peptide" evidence="3">
    <location>
        <begin position="1"/>
        <end position="19"/>
    </location>
</feature>
<keyword evidence="1" id="KW-1015">Disulfide bond</keyword>
<dbReference type="Gene3D" id="2.60.120.260">
    <property type="entry name" value="Galactose-binding domain-like"/>
    <property type="match status" value="1"/>
</dbReference>
<dbReference type="AlphaFoldDB" id="A0A8C0TZ38"/>
<evidence type="ECO:0000313" key="6">
    <source>
        <dbReference type="Proteomes" id="UP000694410"/>
    </source>
</evidence>
<keyword evidence="2" id="KW-0424">Laminin EGF-like domain</keyword>
<dbReference type="Proteomes" id="UP000694410">
    <property type="component" value="Unplaced"/>
</dbReference>
<accession>A0A8C0TZ38</accession>
<keyword evidence="6" id="KW-1185">Reference proteome</keyword>
<sequence length="70" mass="7500">MRPFLLIFLLIFSAPQLLGAQGACSQGACYPPPGDLLLGRAPHLRASSTCGLSKPETYCTPHGQGLEWDE</sequence>
<evidence type="ECO:0000313" key="5">
    <source>
        <dbReference type="Ensembl" id="ENSCCEP00000001195.1"/>
    </source>
</evidence>
<dbReference type="InterPro" id="IPR008211">
    <property type="entry name" value="Laminin_N"/>
</dbReference>
<dbReference type="PROSITE" id="PS51117">
    <property type="entry name" value="LAMININ_NTER"/>
    <property type="match status" value="1"/>
</dbReference>
<feature type="chain" id="PRO_5045351412" description="Laminin N-terminal domain-containing protein" evidence="3">
    <location>
        <begin position="20"/>
        <end position="70"/>
    </location>
</feature>
<dbReference type="Pfam" id="PF00055">
    <property type="entry name" value="Laminin_N"/>
    <property type="match status" value="1"/>
</dbReference>
<feature type="domain" description="Laminin N-terminal" evidence="4">
    <location>
        <begin position="25"/>
        <end position="70"/>
    </location>
</feature>
<reference evidence="5" key="1">
    <citation type="submission" date="2025-08" db="UniProtKB">
        <authorList>
            <consortium name="Ensembl"/>
        </authorList>
    </citation>
    <scope>IDENTIFICATION</scope>
</reference>
<reference evidence="5" key="2">
    <citation type="submission" date="2025-09" db="UniProtKB">
        <authorList>
            <consortium name="Ensembl"/>
        </authorList>
    </citation>
    <scope>IDENTIFICATION</scope>
</reference>
<evidence type="ECO:0000259" key="4">
    <source>
        <dbReference type="PROSITE" id="PS51117"/>
    </source>
</evidence>
<dbReference type="Ensembl" id="ENSCCET00000002150.1">
    <property type="protein sequence ID" value="ENSCCEP00000001195.1"/>
    <property type="gene ID" value="ENSCCEG00000001471.1"/>
</dbReference>
<keyword evidence="3" id="KW-0732">Signal</keyword>